<reference evidence="3" key="1">
    <citation type="journal article" date="2020" name="Plant Biotechnol. J.">
        <title>The pomegranate (Punica granatum L.) draft genome dissects genetic divergence between soft- and hard-seeded cultivars.</title>
        <authorList>
            <person name="Luo X."/>
            <person name="Li H."/>
            <person name="Wu Z."/>
            <person name="Yao W."/>
            <person name="Zhao P."/>
            <person name="Cao D."/>
            <person name="Yu H."/>
            <person name="Li K."/>
            <person name="Poudel K."/>
            <person name="Zhao D."/>
            <person name="Zhang F."/>
            <person name="Xia X."/>
            <person name="Chen L."/>
            <person name="Wang Q."/>
            <person name="Jing D."/>
            <person name="Cao S."/>
        </authorList>
    </citation>
    <scope>NUCLEOTIDE SEQUENCE [LARGE SCALE GENOMIC DNA]</scope>
    <source>
        <strain evidence="3">cv. Tunisia</strain>
    </source>
</reference>
<evidence type="ECO:0000313" key="3">
    <source>
        <dbReference type="Proteomes" id="UP000515151"/>
    </source>
</evidence>
<dbReference type="SMART" id="SM00255">
    <property type="entry name" value="TIR"/>
    <property type="match status" value="1"/>
</dbReference>
<gene>
    <name evidence="4" type="primary">LOC116187972</name>
</gene>
<dbReference type="PANTHER" id="PTHR11017:SF570">
    <property type="entry name" value="DISEASE RESISTANCE PROTEIN (TIR-NBS CLASS)-RELATED"/>
    <property type="match status" value="1"/>
</dbReference>
<evidence type="ECO:0000256" key="1">
    <source>
        <dbReference type="ARBA" id="ARBA00023027"/>
    </source>
</evidence>
<keyword evidence="1" id="KW-0520">NAD</keyword>
<dbReference type="SUPFAM" id="SSF52540">
    <property type="entry name" value="P-loop containing nucleoside triphosphate hydrolases"/>
    <property type="match status" value="1"/>
</dbReference>
<dbReference type="InterPro" id="IPR027417">
    <property type="entry name" value="P-loop_NTPase"/>
</dbReference>
<name>A0A6P8BRX3_PUNGR</name>
<dbReference type="InterPro" id="IPR035897">
    <property type="entry name" value="Toll_tir_struct_dom_sf"/>
</dbReference>
<protein>
    <submittedName>
        <fullName evidence="4">TMV resistance protein N-like</fullName>
    </submittedName>
</protein>
<dbReference type="InterPro" id="IPR002182">
    <property type="entry name" value="NB-ARC"/>
</dbReference>
<dbReference type="GO" id="GO:0007165">
    <property type="term" value="P:signal transduction"/>
    <property type="evidence" value="ECO:0007669"/>
    <property type="project" value="InterPro"/>
</dbReference>
<dbReference type="InterPro" id="IPR044974">
    <property type="entry name" value="Disease_R_plants"/>
</dbReference>
<accession>A0A6P8BRX3</accession>
<dbReference type="Proteomes" id="UP000515151">
    <property type="component" value="Chromosome 8"/>
</dbReference>
<dbReference type="SMART" id="SM00382">
    <property type="entry name" value="AAA"/>
    <property type="match status" value="1"/>
</dbReference>
<feature type="domain" description="TIR" evidence="2">
    <location>
        <begin position="11"/>
        <end position="173"/>
    </location>
</feature>
<dbReference type="Gene3D" id="1.10.8.430">
    <property type="entry name" value="Helical domain of apoptotic protease-activating factors"/>
    <property type="match status" value="1"/>
</dbReference>
<reference evidence="4" key="2">
    <citation type="submission" date="2025-08" db="UniProtKB">
        <authorList>
            <consortium name="RefSeq"/>
        </authorList>
    </citation>
    <scope>IDENTIFICATION</scope>
    <source>
        <tissue evidence="4">Leaf</tissue>
    </source>
</reference>
<evidence type="ECO:0000259" key="2">
    <source>
        <dbReference type="PROSITE" id="PS50104"/>
    </source>
</evidence>
<dbReference type="RefSeq" id="XP_031372905.1">
    <property type="nucleotide sequence ID" value="XM_031517045.1"/>
</dbReference>
<dbReference type="OrthoDB" id="6160824at2759"/>
<dbReference type="GO" id="GO:0043531">
    <property type="term" value="F:ADP binding"/>
    <property type="evidence" value="ECO:0007669"/>
    <property type="project" value="InterPro"/>
</dbReference>
<dbReference type="PANTHER" id="PTHR11017">
    <property type="entry name" value="LEUCINE-RICH REPEAT-CONTAINING PROTEIN"/>
    <property type="match status" value="1"/>
</dbReference>
<sequence length="425" mass="48451">MAPKRKRTSGTSYQVFLSFRGPDTRQGFTDVLYWALTDAGIHVFRDNEEIRKGEDIGEEILRAIEESRIFVPIFSTNYASSKWCLIELAKMFESKKASIGKKIILPIFYDVGARDVKLKTELYKGALLIHGEKCSHREVKQWKMALRKAGTIKGWELKDTGYGEFARSFARVVSMKLKVKHKCVTDYLVQRDDQVEALMELLDIESSDVRFVGIHGMGGIGKTTLAKLVFNKLCDRFDSCSFLADVRESSRQHKGIELLQKKLLGDLGLRLGEIMDVDDGIIRMRERLAHKKVLIVLDDVDHSNQIQNLAGDASWFGSGSRILITTRDQSVLEIRRQRVHILEVEKMNPEEALRLFSLHAFDKDSPPNRYLTLTQKAVASSGRLPLALKLIGSLLRDKRSKEWVDTIKRLERILHPDVQQILAVV</sequence>
<dbReference type="Pfam" id="PF01582">
    <property type="entry name" value="TIR"/>
    <property type="match status" value="1"/>
</dbReference>
<dbReference type="InterPro" id="IPR042197">
    <property type="entry name" value="Apaf_helical"/>
</dbReference>
<dbReference type="PRINTS" id="PR00364">
    <property type="entry name" value="DISEASERSIST"/>
</dbReference>
<proteinExistence type="predicted"/>
<dbReference type="SUPFAM" id="SSF52200">
    <property type="entry name" value="Toll/Interleukin receptor TIR domain"/>
    <property type="match status" value="1"/>
</dbReference>
<dbReference type="PROSITE" id="PS50104">
    <property type="entry name" value="TIR"/>
    <property type="match status" value="1"/>
</dbReference>
<dbReference type="Gene3D" id="3.40.50.300">
    <property type="entry name" value="P-loop containing nucleotide triphosphate hydrolases"/>
    <property type="match status" value="1"/>
</dbReference>
<dbReference type="AlphaFoldDB" id="A0A6P8BRX3"/>
<organism evidence="3 4">
    <name type="scientific">Punica granatum</name>
    <name type="common">Pomegranate</name>
    <dbReference type="NCBI Taxonomy" id="22663"/>
    <lineage>
        <taxon>Eukaryota</taxon>
        <taxon>Viridiplantae</taxon>
        <taxon>Streptophyta</taxon>
        <taxon>Embryophyta</taxon>
        <taxon>Tracheophyta</taxon>
        <taxon>Spermatophyta</taxon>
        <taxon>Magnoliopsida</taxon>
        <taxon>eudicotyledons</taxon>
        <taxon>Gunneridae</taxon>
        <taxon>Pentapetalae</taxon>
        <taxon>rosids</taxon>
        <taxon>malvids</taxon>
        <taxon>Myrtales</taxon>
        <taxon>Lythraceae</taxon>
        <taxon>Punica</taxon>
    </lineage>
</organism>
<dbReference type="InterPro" id="IPR000157">
    <property type="entry name" value="TIR_dom"/>
</dbReference>
<dbReference type="GO" id="GO:0006952">
    <property type="term" value="P:defense response"/>
    <property type="evidence" value="ECO:0007669"/>
    <property type="project" value="InterPro"/>
</dbReference>
<dbReference type="InterPro" id="IPR003593">
    <property type="entry name" value="AAA+_ATPase"/>
</dbReference>
<keyword evidence="3" id="KW-1185">Reference proteome</keyword>
<dbReference type="Gene3D" id="3.40.50.10140">
    <property type="entry name" value="Toll/interleukin-1 receptor homology (TIR) domain"/>
    <property type="match status" value="1"/>
</dbReference>
<dbReference type="Pfam" id="PF00931">
    <property type="entry name" value="NB-ARC"/>
    <property type="match status" value="1"/>
</dbReference>
<evidence type="ECO:0000313" key="4">
    <source>
        <dbReference type="RefSeq" id="XP_031372905.1"/>
    </source>
</evidence>
<dbReference type="GeneID" id="116187972"/>